<organism evidence="1 2">
    <name type="scientific">Plasmodium yoelii yoelii</name>
    <dbReference type="NCBI Taxonomy" id="73239"/>
    <lineage>
        <taxon>Eukaryota</taxon>
        <taxon>Sar</taxon>
        <taxon>Alveolata</taxon>
        <taxon>Apicomplexa</taxon>
        <taxon>Aconoidasida</taxon>
        <taxon>Haemosporida</taxon>
        <taxon>Plasmodiidae</taxon>
        <taxon>Plasmodium</taxon>
        <taxon>Plasmodium (Vinckeia)</taxon>
    </lineage>
</organism>
<protein>
    <submittedName>
        <fullName evidence="1">Uncharacterized protein</fullName>
    </submittedName>
</protein>
<name>Q7RDA9_PLAYO</name>
<dbReference type="AlphaFoldDB" id="Q7RDA9"/>
<evidence type="ECO:0000313" key="1">
    <source>
        <dbReference type="EMBL" id="EAA17548.1"/>
    </source>
</evidence>
<reference evidence="1 2" key="1">
    <citation type="journal article" date="2002" name="Nature">
        <title>Genome sequence and comparative analysis of the model rodent malaria parasite Plasmodium yoelii yoelii.</title>
        <authorList>
            <person name="Carlton J.M."/>
            <person name="Angiuoli S.V."/>
            <person name="Suh B.B."/>
            <person name="Kooij T.W."/>
            <person name="Pertea M."/>
            <person name="Silva J.C."/>
            <person name="Ermolaeva M.D."/>
            <person name="Allen J.E."/>
            <person name="Selengut J.D."/>
            <person name="Koo H.L."/>
            <person name="Peterson J.D."/>
            <person name="Pop M."/>
            <person name="Kosack D.S."/>
            <person name="Shumway M.F."/>
            <person name="Bidwell S.L."/>
            <person name="Shallom S.J."/>
            <person name="van Aken S.E."/>
            <person name="Riedmuller S.B."/>
            <person name="Feldblyum T.V."/>
            <person name="Cho J.K."/>
            <person name="Quackenbush J."/>
            <person name="Sedegah M."/>
            <person name="Shoaibi A."/>
            <person name="Cummings L.M."/>
            <person name="Florens L."/>
            <person name="Yates J.R."/>
            <person name="Raine J.D."/>
            <person name="Sinden R.E."/>
            <person name="Harris M.A."/>
            <person name="Cunningham D.A."/>
            <person name="Preiser P.R."/>
            <person name="Bergman L.W."/>
            <person name="Vaidya A.B."/>
            <person name="van Lin L.H."/>
            <person name="Janse C.J."/>
            <person name="Waters A.P."/>
            <person name="Smith H.O."/>
            <person name="White O.R."/>
            <person name="Salzberg S.L."/>
            <person name="Venter J.C."/>
            <person name="Fraser C.M."/>
            <person name="Hoffman S.L."/>
            <person name="Gardner M.J."/>
            <person name="Carucci D.J."/>
        </authorList>
    </citation>
    <scope>NUCLEOTIDE SEQUENCE [LARGE SCALE GENOMIC DNA]</scope>
    <source>
        <strain evidence="1 2">17XNL</strain>
    </source>
</reference>
<sequence length="69" mass="8740">MEKLKIYAIKKKLLKCMKIYYHIWKKGKTTHFKKIPMILREYPALHIRRRQNRIIKSNKLYQRHIQQRF</sequence>
<dbReference type="PaxDb" id="73239-Q7RDA9"/>
<dbReference type="InParanoid" id="Q7RDA9"/>
<dbReference type="Proteomes" id="UP000008553">
    <property type="component" value="Unassembled WGS sequence"/>
</dbReference>
<proteinExistence type="predicted"/>
<keyword evidence="2" id="KW-1185">Reference proteome</keyword>
<dbReference type="EMBL" id="AABL01001760">
    <property type="protein sequence ID" value="EAA17548.1"/>
    <property type="molecule type" value="Genomic_DNA"/>
</dbReference>
<evidence type="ECO:0000313" key="2">
    <source>
        <dbReference type="Proteomes" id="UP000008553"/>
    </source>
</evidence>
<comment type="caution">
    <text evidence="1">The sequence shown here is derived from an EMBL/GenBank/DDBJ whole genome shotgun (WGS) entry which is preliminary data.</text>
</comment>
<gene>
    <name evidence="1" type="ORF">PY05514</name>
</gene>
<accession>Q7RDA9</accession>